<dbReference type="Proteomes" id="UP000814140">
    <property type="component" value="Unassembled WGS sequence"/>
</dbReference>
<evidence type="ECO:0000313" key="2">
    <source>
        <dbReference type="Proteomes" id="UP000814140"/>
    </source>
</evidence>
<proteinExistence type="predicted"/>
<evidence type="ECO:0000313" key="1">
    <source>
        <dbReference type="EMBL" id="KAI0061719.1"/>
    </source>
</evidence>
<sequence length="446" mass="50307">MDSPFSSTINFSSGQDMSHTRLEIPSTRQLFTRNPKGRNQYKDCPDKDDERVADLLRGYHRQGITDRKLVSRLLHDDHGITMSVSTVARRRKALGLRGSGAMTRATPDAVKKQLVLNQLAKNPMQKNGPRAIKEAIAAETGVHLTRDYIAREMRAYDPVGFTVRDPSTTRPDRLSSISFNENTGIHREWVYTSSERLARIGFPVCGLRDEGSGKWLALYVVPAQTTWAFKAAVGYSLLQTIEMIGGIPPLISPDGQELPRCECIDILRPFMSKATTSEEWDFFESIRQYRPERSLLLESWANSIASVWEAGVHIYNASDPRHYELSQWLWPKMIQTEANRFMSQANDHIPGSRSSLYQVQSGQSPNALYDDPSIPNFLQPVDRNLVRSLASRVDGDALMRFVRAPYVARAENELLLLGVAEVSLQNVWSVFVTLLPVMYPSLSVMC</sequence>
<name>A0ACB8SYP8_9AGAM</name>
<keyword evidence="2" id="KW-1185">Reference proteome</keyword>
<dbReference type="EMBL" id="MU277211">
    <property type="protein sequence ID" value="KAI0061719.1"/>
    <property type="molecule type" value="Genomic_DNA"/>
</dbReference>
<reference evidence="1" key="1">
    <citation type="submission" date="2021-03" db="EMBL/GenBank/DDBJ databases">
        <authorList>
            <consortium name="DOE Joint Genome Institute"/>
            <person name="Ahrendt S."/>
            <person name="Looney B.P."/>
            <person name="Miyauchi S."/>
            <person name="Morin E."/>
            <person name="Drula E."/>
            <person name="Courty P.E."/>
            <person name="Chicoki N."/>
            <person name="Fauchery L."/>
            <person name="Kohler A."/>
            <person name="Kuo A."/>
            <person name="Labutti K."/>
            <person name="Pangilinan J."/>
            <person name="Lipzen A."/>
            <person name="Riley R."/>
            <person name="Andreopoulos W."/>
            <person name="He G."/>
            <person name="Johnson J."/>
            <person name="Barry K.W."/>
            <person name="Grigoriev I.V."/>
            <person name="Nagy L."/>
            <person name="Hibbett D."/>
            <person name="Henrissat B."/>
            <person name="Matheny P.B."/>
            <person name="Labbe J."/>
            <person name="Martin F."/>
        </authorList>
    </citation>
    <scope>NUCLEOTIDE SEQUENCE</scope>
    <source>
        <strain evidence="1">HHB10654</strain>
    </source>
</reference>
<gene>
    <name evidence="1" type="ORF">BV25DRAFT_1857161</name>
</gene>
<protein>
    <submittedName>
        <fullName evidence="1">Uncharacterized protein</fullName>
    </submittedName>
</protein>
<accession>A0ACB8SYP8</accession>
<organism evidence="1 2">
    <name type="scientific">Artomyces pyxidatus</name>
    <dbReference type="NCBI Taxonomy" id="48021"/>
    <lineage>
        <taxon>Eukaryota</taxon>
        <taxon>Fungi</taxon>
        <taxon>Dikarya</taxon>
        <taxon>Basidiomycota</taxon>
        <taxon>Agaricomycotina</taxon>
        <taxon>Agaricomycetes</taxon>
        <taxon>Russulales</taxon>
        <taxon>Auriscalpiaceae</taxon>
        <taxon>Artomyces</taxon>
    </lineage>
</organism>
<reference evidence="1" key="2">
    <citation type="journal article" date="2022" name="New Phytol.">
        <title>Evolutionary transition to the ectomycorrhizal habit in the genomes of a hyperdiverse lineage of mushroom-forming fungi.</title>
        <authorList>
            <person name="Looney B."/>
            <person name="Miyauchi S."/>
            <person name="Morin E."/>
            <person name="Drula E."/>
            <person name="Courty P.E."/>
            <person name="Kohler A."/>
            <person name="Kuo A."/>
            <person name="LaButti K."/>
            <person name="Pangilinan J."/>
            <person name="Lipzen A."/>
            <person name="Riley R."/>
            <person name="Andreopoulos W."/>
            <person name="He G."/>
            <person name="Johnson J."/>
            <person name="Nolan M."/>
            <person name="Tritt A."/>
            <person name="Barry K.W."/>
            <person name="Grigoriev I.V."/>
            <person name="Nagy L.G."/>
            <person name="Hibbett D."/>
            <person name="Henrissat B."/>
            <person name="Matheny P.B."/>
            <person name="Labbe J."/>
            <person name="Martin F.M."/>
        </authorList>
    </citation>
    <scope>NUCLEOTIDE SEQUENCE</scope>
    <source>
        <strain evidence="1">HHB10654</strain>
    </source>
</reference>
<comment type="caution">
    <text evidence="1">The sequence shown here is derived from an EMBL/GenBank/DDBJ whole genome shotgun (WGS) entry which is preliminary data.</text>
</comment>